<name>A0AC61RSE1_9FIRM</name>
<comment type="caution">
    <text evidence="1">The sequence shown here is derived from an EMBL/GenBank/DDBJ whole genome shotgun (WGS) entry which is preliminary data.</text>
</comment>
<evidence type="ECO:0000313" key="1">
    <source>
        <dbReference type="EMBL" id="TGY93555.1"/>
    </source>
</evidence>
<accession>A0AC61RSE1</accession>
<dbReference type="Proteomes" id="UP000304953">
    <property type="component" value="Unassembled WGS sequence"/>
</dbReference>
<evidence type="ECO:0000313" key="2">
    <source>
        <dbReference type="Proteomes" id="UP000304953"/>
    </source>
</evidence>
<dbReference type="EMBL" id="SRYA01000041">
    <property type="protein sequence ID" value="TGY93555.1"/>
    <property type="molecule type" value="Genomic_DNA"/>
</dbReference>
<sequence>MKKGNGKTEDACLELEQKYPPKVKAMYEAVLELFASGRELGTLKVSEITALAGIGKGTAYEYFSTKEEMIVGAIQYEAERHISTIFELIENGQSFQEIIFQGLEMLEDTCKKYDGFVLLEKIMRDRTITGSSLLDELEKRKKNCCSAKHLTDRLFQLAEEKGLIRERNAFQVWSAILSQFAIYAFYLTHPSVFDQADREAARNFVYGNIIKLLN</sequence>
<protein>
    <submittedName>
        <fullName evidence="1">TetR/AcrR family transcriptional regulator</fullName>
    </submittedName>
</protein>
<organism evidence="1 2">
    <name type="scientific">Petralouisia muris</name>
    <dbReference type="NCBI Taxonomy" id="3032872"/>
    <lineage>
        <taxon>Bacteria</taxon>
        <taxon>Bacillati</taxon>
        <taxon>Bacillota</taxon>
        <taxon>Clostridia</taxon>
        <taxon>Lachnospirales</taxon>
        <taxon>Lachnospiraceae</taxon>
        <taxon>Petralouisia</taxon>
    </lineage>
</organism>
<proteinExistence type="predicted"/>
<gene>
    <name evidence="1" type="ORF">E5329_17955</name>
</gene>
<keyword evidence="2" id="KW-1185">Reference proteome</keyword>
<reference evidence="1" key="1">
    <citation type="submission" date="2019-04" db="EMBL/GenBank/DDBJ databases">
        <title>Microbes associate with the intestines of laboratory mice.</title>
        <authorList>
            <person name="Navarre W."/>
            <person name="Wong E."/>
            <person name="Huang K."/>
            <person name="Tropini C."/>
            <person name="Ng K."/>
            <person name="Yu B."/>
        </authorList>
    </citation>
    <scope>NUCLEOTIDE SEQUENCE</scope>
    <source>
        <strain evidence="1">NM01_1-7b</strain>
    </source>
</reference>